<gene>
    <name evidence="6" type="ORF">BHU72_13430</name>
</gene>
<dbReference type="PANTHER" id="PTHR30469">
    <property type="entry name" value="MULTIDRUG RESISTANCE PROTEIN MDTA"/>
    <property type="match status" value="1"/>
</dbReference>
<feature type="domain" description="YknX-like C-terminal permuted SH3-like" evidence="5">
    <location>
        <begin position="342"/>
        <end position="409"/>
    </location>
</feature>
<dbReference type="NCBIfam" id="TIGR01730">
    <property type="entry name" value="RND_mfp"/>
    <property type="match status" value="1"/>
</dbReference>
<dbReference type="AlphaFoldDB" id="A0A1E5L8Q8"/>
<keyword evidence="7" id="KW-1185">Reference proteome</keyword>
<sequence length="412" mass="46296">MKRNLFTRKILFVFCVTLLTALLVACAAKEVNTVPVEDKEKRVKVEKPMLLSMGETLVTKADIVPSQEVSVVAEAEGTMVARKTQIGKLVKKGDILFTIENSSIDLALSKLQLEKEIARKRLDNAKIEYDNSVTLRKMSLEKLEQQKLILEREMERFQQLYEASAIPKKELEAIEDQIKLLALDIKQGKEGYRQLLQNQDLALMEVQLKELDIALQDISLKQDKLQIRAPITGVITELQGAVGMKLRGGEPVAKIESHQPLYARAEIAEHELIYVQNRKSFPLQVTVLNETLDSQLLFISPSPKSGKNGYKMELQIANNHNHKLLPGMSAQLVLSDDRSQEVMTVPNSALFRDADEYHVFTVKEGKAVKTLVEIGRRNKEYVEIISGLTSEDAVVVLGQNQLEDGDIVVVLQ</sequence>
<dbReference type="InterPro" id="IPR058637">
    <property type="entry name" value="YknX-like_C"/>
</dbReference>
<comment type="caution">
    <text evidence="6">The sequence shown here is derived from an EMBL/GenBank/DDBJ whole genome shotgun (WGS) entry which is preliminary data.</text>
</comment>
<feature type="coiled-coil region" evidence="2">
    <location>
        <begin position="108"/>
        <end position="160"/>
    </location>
</feature>
<dbReference type="Gene3D" id="1.10.287.470">
    <property type="entry name" value="Helix hairpin bin"/>
    <property type="match status" value="1"/>
</dbReference>
<dbReference type="SUPFAM" id="SSF111369">
    <property type="entry name" value="HlyD-like secretion proteins"/>
    <property type="match status" value="1"/>
</dbReference>
<dbReference type="Pfam" id="PF25989">
    <property type="entry name" value="YknX_C"/>
    <property type="match status" value="1"/>
</dbReference>
<dbReference type="PROSITE" id="PS51257">
    <property type="entry name" value="PROKAR_LIPOPROTEIN"/>
    <property type="match status" value="1"/>
</dbReference>
<keyword evidence="2" id="KW-0175">Coiled coil</keyword>
<dbReference type="OrthoDB" id="1633529at2"/>
<evidence type="ECO:0000256" key="3">
    <source>
        <dbReference type="SAM" id="SignalP"/>
    </source>
</evidence>
<dbReference type="Pfam" id="PF25917">
    <property type="entry name" value="BSH_RND"/>
    <property type="match status" value="1"/>
</dbReference>
<comment type="similarity">
    <text evidence="1">Belongs to the membrane fusion protein (MFP) (TC 8.A.1) family.</text>
</comment>
<keyword evidence="3" id="KW-0732">Signal</keyword>
<name>A0A1E5L8Q8_9FIRM</name>
<dbReference type="STRING" id="1390249.BHU72_13430"/>
<dbReference type="InterPro" id="IPR058625">
    <property type="entry name" value="MdtA-like_BSH"/>
</dbReference>
<dbReference type="EMBL" id="MJAT01000004">
    <property type="protein sequence ID" value="OEH86414.1"/>
    <property type="molecule type" value="Genomic_DNA"/>
</dbReference>
<reference evidence="6 7" key="1">
    <citation type="submission" date="2016-09" db="EMBL/GenBank/DDBJ databases">
        <title>Desulfuribacillus arsenicus sp. nov., an obligately anaerobic, dissimilatory arsenic- and antimonate-reducing bacterium isolated from anoxic sediments.</title>
        <authorList>
            <person name="Abin C.A."/>
            <person name="Hollibaugh J.T."/>
        </authorList>
    </citation>
    <scope>NUCLEOTIDE SEQUENCE [LARGE SCALE GENOMIC DNA]</scope>
    <source>
        <strain evidence="6 7">MLFW-2</strain>
    </source>
</reference>
<proteinExistence type="inferred from homology"/>
<dbReference type="Gene3D" id="2.40.30.170">
    <property type="match status" value="1"/>
</dbReference>
<organism evidence="6 7">
    <name type="scientific">Desulfuribacillus stibiiarsenatis</name>
    <dbReference type="NCBI Taxonomy" id="1390249"/>
    <lineage>
        <taxon>Bacteria</taxon>
        <taxon>Bacillati</taxon>
        <taxon>Bacillota</taxon>
        <taxon>Desulfuribacillia</taxon>
        <taxon>Desulfuribacillales</taxon>
        <taxon>Desulfuribacillaceae</taxon>
        <taxon>Desulfuribacillus</taxon>
    </lineage>
</organism>
<evidence type="ECO:0000313" key="6">
    <source>
        <dbReference type="EMBL" id="OEH86414.1"/>
    </source>
</evidence>
<evidence type="ECO:0000259" key="4">
    <source>
        <dbReference type="Pfam" id="PF25917"/>
    </source>
</evidence>
<protein>
    <submittedName>
        <fullName evidence="6">Uncharacterized protein</fullName>
    </submittedName>
</protein>
<evidence type="ECO:0000256" key="2">
    <source>
        <dbReference type="SAM" id="Coils"/>
    </source>
</evidence>
<dbReference type="GO" id="GO:0015562">
    <property type="term" value="F:efflux transmembrane transporter activity"/>
    <property type="evidence" value="ECO:0007669"/>
    <property type="project" value="TreeGrafter"/>
</dbReference>
<feature type="domain" description="Multidrug resistance protein MdtA-like barrel-sandwich hybrid" evidence="4">
    <location>
        <begin position="68"/>
        <end position="250"/>
    </location>
</feature>
<dbReference type="GO" id="GO:1990281">
    <property type="term" value="C:efflux pump complex"/>
    <property type="evidence" value="ECO:0007669"/>
    <property type="project" value="TreeGrafter"/>
</dbReference>
<dbReference type="Proteomes" id="UP000095255">
    <property type="component" value="Unassembled WGS sequence"/>
</dbReference>
<dbReference type="Gene3D" id="2.40.420.20">
    <property type="match status" value="1"/>
</dbReference>
<dbReference type="InterPro" id="IPR006143">
    <property type="entry name" value="RND_pump_MFP"/>
</dbReference>
<evidence type="ECO:0000256" key="1">
    <source>
        <dbReference type="ARBA" id="ARBA00009477"/>
    </source>
</evidence>
<dbReference type="RefSeq" id="WP_069701201.1">
    <property type="nucleotide sequence ID" value="NZ_MJAT01000004.1"/>
</dbReference>
<evidence type="ECO:0000313" key="7">
    <source>
        <dbReference type="Proteomes" id="UP000095255"/>
    </source>
</evidence>
<dbReference type="Gene3D" id="2.40.50.100">
    <property type="match status" value="1"/>
</dbReference>
<feature type="signal peptide" evidence="3">
    <location>
        <begin position="1"/>
        <end position="27"/>
    </location>
</feature>
<accession>A0A1E5L8Q8</accession>
<feature type="chain" id="PRO_5009180786" evidence="3">
    <location>
        <begin position="28"/>
        <end position="412"/>
    </location>
</feature>
<evidence type="ECO:0000259" key="5">
    <source>
        <dbReference type="Pfam" id="PF25989"/>
    </source>
</evidence>